<evidence type="ECO:0000256" key="1">
    <source>
        <dbReference type="ARBA" id="ARBA00004651"/>
    </source>
</evidence>
<dbReference type="InterPro" id="IPR010432">
    <property type="entry name" value="RDD"/>
</dbReference>
<gene>
    <name evidence="8" type="ORF">STRAU_6338</name>
</gene>
<comment type="caution">
    <text evidence="8">The sequence shown here is derived from an EMBL/GenBank/DDBJ whole genome shotgun (WGS) entry which is preliminary data.</text>
</comment>
<dbReference type="InterPro" id="IPR051791">
    <property type="entry name" value="Pra-immunoreactive"/>
</dbReference>
<keyword evidence="4 6" id="KW-1133">Transmembrane helix</keyword>
<dbReference type="AlphaFoldDB" id="S3ZAC0"/>
<dbReference type="Proteomes" id="UP000014629">
    <property type="component" value="Unassembled WGS sequence"/>
</dbReference>
<dbReference type="EMBL" id="AOPZ01000380">
    <property type="protein sequence ID" value="EPH40641.1"/>
    <property type="molecule type" value="Genomic_DNA"/>
</dbReference>
<evidence type="ECO:0000256" key="2">
    <source>
        <dbReference type="ARBA" id="ARBA00022475"/>
    </source>
</evidence>
<keyword evidence="2" id="KW-1003">Cell membrane</keyword>
<dbReference type="RefSeq" id="WP_016644458.1">
    <property type="nucleotide sequence ID" value="NZ_AOPZ01000380.1"/>
</dbReference>
<keyword evidence="3 6" id="KW-0812">Transmembrane</keyword>
<dbReference type="GO" id="GO:0005886">
    <property type="term" value="C:plasma membrane"/>
    <property type="evidence" value="ECO:0007669"/>
    <property type="project" value="UniProtKB-SubCell"/>
</dbReference>
<feature type="transmembrane region" description="Helical" evidence="6">
    <location>
        <begin position="40"/>
        <end position="62"/>
    </location>
</feature>
<accession>S3ZAC0</accession>
<evidence type="ECO:0000313" key="8">
    <source>
        <dbReference type="EMBL" id="EPH40641.1"/>
    </source>
</evidence>
<evidence type="ECO:0000256" key="6">
    <source>
        <dbReference type="SAM" id="Phobius"/>
    </source>
</evidence>
<feature type="domain" description="RDD" evidence="7">
    <location>
        <begin position="3"/>
        <end position="131"/>
    </location>
</feature>
<feature type="transmembrane region" description="Helical" evidence="6">
    <location>
        <begin position="12"/>
        <end position="34"/>
    </location>
</feature>
<keyword evidence="5 6" id="KW-0472">Membrane</keyword>
<name>S3ZAC0_9ACTN</name>
<sequence length="138" mass="15283">MLADRGSRFGARLLDLVFWLLGYFAPGAPIMVWIDESGGGLSQVVLIVWLVTSLVLYFPVCIARFGSTLGKRICGVRIVRRETGGPVGFWRAMGRESFSLLGMVVPVLSLLDPLWCCWDKPLQQCLHDKAADTVAVER</sequence>
<proteinExistence type="predicted"/>
<protein>
    <submittedName>
        <fullName evidence="8">Putative proline-rich antigen like protein</fullName>
    </submittedName>
</protein>
<dbReference type="PANTHER" id="PTHR36115">
    <property type="entry name" value="PROLINE-RICH ANTIGEN HOMOLOG-RELATED"/>
    <property type="match status" value="1"/>
</dbReference>
<reference evidence="8 9" key="1">
    <citation type="submission" date="2013-02" db="EMBL/GenBank/DDBJ databases">
        <title>Draft Genome Sequence of Streptomyces aurantiacus, Which Produces Setomimycin.</title>
        <authorList>
            <person name="Gruening B.A."/>
            <person name="Praeg A."/>
            <person name="Erxleben A."/>
            <person name="Guenther S."/>
            <person name="Mueller M."/>
        </authorList>
    </citation>
    <scope>NUCLEOTIDE SEQUENCE [LARGE SCALE GENOMIC DNA]</scope>
    <source>
        <strain evidence="8 9">JA 4570</strain>
    </source>
</reference>
<evidence type="ECO:0000259" key="7">
    <source>
        <dbReference type="Pfam" id="PF06271"/>
    </source>
</evidence>
<dbReference type="OrthoDB" id="5244233at2"/>
<evidence type="ECO:0000256" key="4">
    <source>
        <dbReference type="ARBA" id="ARBA00022989"/>
    </source>
</evidence>
<organism evidence="8 9">
    <name type="scientific">Streptomyces aurantiacus JA 4570</name>
    <dbReference type="NCBI Taxonomy" id="1286094"/>
    <lineage>
        <taxon>Bacteria</taxon>
        <taxon>Bacillati</taxon>
        <taxon>Actinomycetota</taxon>
        <taxon>Actinomycetes</taxon>
        <taxon>Kitasatosporales</taxon>
        <taxon>Streptomycetaceae</taxon>
        <taxon>Streptomyces</taxon>
        <taxon>Streptomyces aurantiacus group</taxon>
    </lineage>
</organism>
<dbReference type="PATRIC" id="fig|1286094.4.peg.6262"/>
<dbReference type="Pfam" id="PF06271">
    <property type="entry name" value="RDD"/>
    <property type="match status" value="1"/>
</dbReference>
<evidence type="ECO:0000256" key="3">
    <source>
        <dbReference type="ARBA" id="ARBA00022692"/>
    </source>
</evidence>
<evidence type="ECO:0000313" key="9">
    <source>
        <dbReference type="Proteomes" id="UP000014629"/>
    </source>
</evidence>
<keyword evidence="9" id="KW-1185">Reference proteome</keyword>
<comment type="subcellular location">
    <subcellularLocation>
        <location evidence="1">Cell membrane</location>
        <topology evidence="1">Multi-pass membrane protein</topology>
    </subcellularLocation>
</comment>
<evidence type="ECO:0000256" key="5">
    <source>
        <dbReference type="ARBA" id="ARBA00023136"/>
    </source>
</evidence>